<dbReference type="GO" id="GO:0005524">
    <property type="term" value="F:ATP binding"/>
    <property type="evidence" value="ECO:0007669"/>
    <property type="project" value="InterPro"/>
</dbReference>
<dbReference type="InterPro" id="IPR002192">
    <property type="entry name" value="PPDK_AMP/ATP-bd"/>
</dbReference>
<dbReference type="AlphaFoldDB" id="A0A381T058"/>
<feature type="domain" description="Pyruvate phosphate dikinase AMP/ATP-binding" evidence="1">
    <location>
        <begin position="21"/>
        <end position="58"/>
    </location>
</feature>
<accession>A0A381T058</accession>
<reference evidence="2" key="1">
    <citation type="submission" date="2018-05" db="EMBL/GenBank/DDBJ databases">
        <authorList>
            <person name="Lanie J.A."/>
            <person name="Ng W.-L."/>
            <person name="Kazmierczak K.M."/>
            <person name="Andrzejewski T.M."/>
            <person name="Davidsen T.M."/>
            <person name="Wayne K.J."/>
            <person name="Tettelin H."/>
            <person name="Glass J.I."/>
            <person name="Rusch D."/>
            <person name="Podicherti R."/>
            <person name="Tsui H.-C.T."/>
            <person name="Winkler M.E."/>
        </authorList>
    </citation>
    <scope>NUCLEOTIDE SEQUENCE</scope>
</reference>
<gene>
    <name evidence="2" type="ORF">METZ01_LOCUS61973</name>
</gene>
<organism evidence="2">
    <name type="scientific">marine metagenome</name>
    <dbReference type="NCBI Taxonomy" id="408172"/>
    <lineage>
        <taxon>unclassified sequences</taxon>
        <taxon>metagenomes</taxon>
        <taxon>ecological metagenomes</taxon>
    </lineage>
</organism>
<dbReference type="GO" id="GO:0016301">
    <property type="term" value="F:kinase activity"/>
    <property type="evidence" value="ECO:0007669"/>
    <property type="project" value="InterPro"/>
</dbReference>
<feature type="non-terminal residue" evidence="2">
    <location>
        <position position="158"/>
    </location>
</feature>
<dbReference type="PANTHER" id="PTHR22931:SF9">
    <property type="entry name" value="PYRUVATE, PHOSPHATE DIKINASE 1, CHLOROPLASTIC"/>
    <property type="match status" value="1"/>
</dbReference>
<proteinExistence type="predicted"/>
<dbReference type="Gene3D" id="3.30.1490.20">
    <property type="entry name" value="ATP-grasp fold, A domain"/>
    <property type="match status" value="1"/>
</dbReference>
<evidence type="ECO:0000259" key="1">
    <source>
        <dbReference type="Pfam" id="PF01326"/>
    </source>
</evidence>
<dbReference type="PANTHER" id="PTHR22931">
    <property type="entry name" value="PHOSPHOENOLPYRUVATE DIKINASE-RELATED"/>
    <property type="match status" value="1"/>
</dbReference>
<name>A0A381T058_9ZZZZ</name>
<sequence length="158" mass="17309">MKNHVYFFGGGRADGSADLKNLLGGKGANLAEMNHLGIPVPPGFTITTEVCTHYYDYEQTFPAELEPQVKNAISKTEEIMEAGFGDENNPLLVSIRSGARQSMPGMMETVLNVGLTTSTIPGLIKKTNNPRFVYDAYCRLITMYADVVMEKAEGIEPK</sequence>
<protein>
    <recommendedName>
        <fullName evidence="1">Pyruvate phosphate dikinase AMP/ATP-binding domain-containing protein</fullName>
    </recommendedName>
</protein>
<dbReference type="EMBL" id="UINC01003772">
    <property type="protein sequence ID" value="SVA09119.1"/>
    <property type="molecule type" value="Genomic_DNA"/>
</dbReference>
<evidence type="ECO:0000313" key="2">
    <source>
        <dbReference type="EMBL" id="SVA09119.1"/>
    </source>
</evidence>
<dbReference type="InterPro" id="IPR010121">
    <property type="entry name" value="Pyruvate_phosphate_dikinase"/>
</dbReference>
<dbReference type="Pfam" id="PF01326">
    <property type="entry name" value="PPDK_N"/>
    <property type="match status" value="1"/>
</dbReference>
<dbReference type="GO" id="GO:0050242">
    <property type="term" value="F:pyruvate, phosphate dikinase activity"/>
    <property type="evidence" value="ECO:0007669"/>
    <property type="project" value="InterPro"/>
</dbReference>
<dbReference type="SUPFAM" id="SSF56059">
    <property type="entry name" value="Glutathione synthetase ATP-binding domain-like"/>
    <property type="match status" value="1"/>
</dbReference>
<dbReference type="InterPro" id="IPR013815">
    <property type="entry name" value="ATP_grasp_subdomain_1"/>
</dbReference>